<feature type="region of interest" description="Disordered" evidence="1">
    <location>
        <begin position="279"/>
        <end position="304"/>
    </location>
</feature>
<protein>
    <submittedName>
        <fullName evidence="2">Uncharacterized protein</fullName>
    </submittedName>
</protein>
<feature type="compositionally biased region" description="Basic and acidic residues" evidence="1">
    <location>
        <begin position="279"/>
        <end position="294"/>
    </location>
</feature>
<gene>
    <name evidence="2" type="ORF">EJ04DRAFT_571156</name>
</gene>
<feature type="region of interest" description="Disordered" evidence="1">
    <location>
        <begin position="134"/>
        <end position="179"/>
    </location>
</feature>
<feature type="compositionally biased region" description="Polar residues" evidence="1">
    <location>
        <begin position="31"/>
        <end position="46"/>
    </location>
</feature>
<organism evidence="2 3">
    <name type="scientific">Polyplosphaeria fusca</name>
    <dbReference type="NCBI Taxonomy" id="682080"/>
    <lineage>
        <taxon>Eukaryota</taxon>
        <taxon>Fungi</taxon>
        <taxon>Dikarya</taxon>
        <taxon>Ascomycota</taxon>
        <taxon>Pezizomycotina</taxon>
        <taxon>Dothideomycetes</taxon>
        <taxon>Pleosporomycetidae</taxon>
        <taxon>Pleosporales</taxon>
        <taxon>Tetraplosphaeriaceae</taxon>
        <taxon>Polyplosphaeria</taxon>
    </lineage>
</organism>
<feature type="compositionally biased region" description="Gly residues" evidence="1">
    <location>
        <begin position="423"/>
        <end position="435"/>
    </location>
</feature>
<feature type="compositionally biased region" description="Polar residues" evidence="1">
    <location>
        <begin position="463"/>
        <end position="475"/>
    </location>
</feature>
<feature type="compositionally biased region" description="Basic and acidic residues" evidence="1">
    <location>
        <begin position="155"/>
        <end position="177"/>
    </location>
</feature>
<dbReference type="AlphaFoldDB" id="A0A9P4QHI9"/>
<feature type="compositionally biased region" description="Basic and acidic residues" evidence="1">
    <location>
        <begin position="136"/>
        <end position="145"/>
    </location>
</feature>
<dbReference type="EMBL" id="ML996438">
    <property type="protein sequence ID" value="KAF2726564.1"/>
    <property type="molecule type" value="Genomic_DNA"/>
</dbReference>
<feature type="compositionally biased region" description="Basic and acidic residues" evidence="1">
    <location>
        <begin position="1"/>
        <end position="12"/>
    </location>
</feature>
<name>A0A9P4QHI9_9PLEO</name>
<evidence type="ECO:0000313" key="2">
    <source>
        <dbReference type="EMBL" id="KAF2726564.1"/>
    </source>
</evidence>
<accession>A0A9P4QHI9</accession>
<feature type="region of interest" description="Disordered" evidence="1">
    <location>
        <begin position="1"/>
        <end position="58"/>
    </location>
</feature>
<dbReference type="Proteomes" id="UP000799444">
    <property type="component" value="Unassembled WGS sequence"/>
</dbReference>
<comment type="caution">
    <text evidence="2">The sequence shown here is derived from an EMBL/GenBank/DDBJ whole genome shotgun (WGS) entry which is preliminary data.</text>
</comment>
<keyword evidence="3" id="KW-1185">Reference proteome</keyword>
<reference evidence="2" key="1">
    <citation type="journal article" date="2020" name="Stud. Mycol.">
        <title>101 Dothideomycetes genomes: a test case for predicting lifestyles and emergence of pathogens.</title>
        <authorList>
            <person name="Haridas S."/>
            <person name="Albert R."/>
            <person name="Binder M."/>
            <person name="Bloem J."/>
            <person name="Labutti K."/>
            <person name="Salamov A."/>
            <person name="Andreopoulos B."/>
            <person name="Baker S."/>
            <person name="Barry K."/>
            <person name="Bills G."/>
            <person name="Bluhm B."/>
            <person name="Cannon C."/>
            <person name="Castanera R."/>
            <person name="Culley D."/>
            <person name="Daum C."/>
            <person name="Ezra D."/>
            <person name="Gonzalez J."/>
            <person name="Henrissat B."/>
            <person name="Kuo A."/>
            <person name="Liang C."/>
            <person name="Lipzen A."/>
            <person name="Lutzoni F."/>
            <person name="Magnuson J."/>
            <person name="Mondo S."/>
            <person name="Nolan M."/>
            <person name="Ohm R."/>
            <person name="Pangilinan J."/>
            <person name="Park H.-J."/>
            <person name="Ramirez L."/>
            <person name="Alfaro M."/>
            <person name="Sun H."/>
            <person name="Tritt A."/>
            <person name="Yoshinaga Y."/>
            <person name="Zwiers L.-H."/>
            <person name="Turgeon B."/>
            <person name="Goodwin S."/>
            <person name="Spatafora J."/>
            <person name="Crous P."/>
            <person name="Grigoriev I."/>
        </authorList>
    </citation>
    <scope>NUCLEOTIDE SEQUENCE</scope>
    <source>
        <strain evidence="2">CBS 125425</strain>
    </source>
</reference>
<evidence type="ECO:0000313" key="3">
    <source>
        <dbReference type="Proteomes" id="UP000799444"/>
    </source>
</evidence>
<proteinExistence type="predicted"/>
<sequence>MTGPPFRRDDNGYRPTPRKPTTIPKPRPRVSVNQEAQNTAASTPATPSKMASPPPKADIASMQAAYRALITRFESAIVAVPKKLPNLDGTRHLEIVTILNNAIDEAKKGAVATEEHAALDPESLKKLVAKHISRARNPDSNKDEGGESGGTAVEQAREGNDGQGARDDGGDELHGQEGEWFVPKTAAVDDIKRFLERKWTVFQASVAPKSDLALEAKIVFDSAFKKLAAGPDNDTAFDILAWTSSQVNQLYTVFPLTPRRGKLPAALAARIADRVPDKAADKAPDKVADKVTDEHDCDDEEAGPIDRRRARGNQWFTPPITKRQKAVTFRPLPKLDSHVAEESFYRGVNWALDSMSDGRLAAESLPPRHYSRSAEIKIHLQEQLGLVTMPDGKIVRVSGVPLNKEIGGDAAGEGGNKKDKSVAGGGSKATGGAGTHGSSSGQRESEESSTVDSSHGHHEEGSENSSVVVTSSRNI</sequence>
<feature type="region of interest" description="Disordered" evidence="1">
    <location>
        <begin position="403"/>
        <end position="475"/>
    </location>
</feature>
<evidence type="ECO:0000256" key="1">
    <source>
        <dbReference type="SAM" id="MobiDB-lite"/>
    </source>
</evidence>